<reference evidence="2 3" key="1">
    <citation type="submission" date="2014-02" db="EMBL/GenBank/DDBJ databases">
        <title>Draft genome sequence of Lysinibacillus odysseyi NBRC 100172.</title>
        <authorList>
            <person name="Zhang F."/>
            <person name="Wang G."/>
            <person name="Zhang L."/>
        </authorList>
    </citation>
    <scope>NUCLEOTIDE SEQUENCE [LARGE SCALE GENOMIC DNA]</scope>
    <source>
        <strain evidence="2 3">NBRC 100172</strain>
    </source>
</reference>
<dbReference type="InterPro" id="IPR003832">
    <property type="entry name" value="DUF212"/>
</dbReference>
<keyword evidence="1" id="KW-1133">Transmembrane helix</keyword>
<proteinExistence type="predicted"/>
<dbReference type="OrthoDB" id="9792681at2"/>
<dbReference type="Proteomes" id="UP000030437">
    <property type="component" value="Unassembled WGS sequence"/>
</dbReference>
<keyword evidence="1" id="KW-0812">Transmembrane</keyword>
<gene>
    <name evidence="2" type="ORF">CD32_17145</name>
</gene>
<dbReference type="eggNOG" id="COG1963">
    <property type="taxonomic scope" value="Bacteria"/>
</dbReference>
<feature type="transmembrane region" description="Helical" evidence="1">
    <location>
        <begin position="12"/>
        <end position="32"/>
    </location>
</feature>
<evidence type="ECO:0000313" key="3">
    <source>
        <dbReference type="Proteomes" id="UP000030437"/>
    </source>
</evidence>
<dbReference type="Pfam" id="PF02681">
    <property type="entry name" value="DUF212"/>
    <property type="match status" value="1"/>
</dbReference>
<name>A0A0A3ICT7_9BACI</name>
<comment type="caution">
    <text evidence="2">The sequence shown here is derived from an EMBL/GenBank/DDBJ whole genome shotgun (WGS) entry which is preliminary data.</text>
</comment>
<dbReference type="AlphaFoldDB" id="A0A0A3ICT7"/>
<accession>A0A0A3ICT7</accession>
<dbReference type="EMBL" id="JPVP01000059">
    <property type="protein sequence ID" value="KGR82591.1"/>
    <property type="molecule type" value="Genomic_DNA"/>
</dbReference>
<keyword evidence="1" id="KW-0472">Membrane</keyword>
<feature type="transmembrane region" description="Helical" evidence="1">
    <location>
        <begin position="141"/>
        <end position="159"/>
    </location>
</feature>
<dbReference type="PANTHER" id="PTHR31446">
    <property type="entry name" value="ACID PHOSPHATASE/VANADIUM-DEPENDENT HALOPEROXIDASE-RELATED PROTEIN"/>
    <property type="match status" value="1"/>
</dbReference>
<sequence length="161" mass="17671">MAMALLENTPLILSLLAILFAQILKVPVHFIMTRKLDWSLLTSTGGMPSSHSAAVTSLATAVGFEAGFDTPLFAVAAMFASIVMYDASGIRYQAGQHAAALNEIRRDLQIFFRDIKRWPNMNEEEKIEELKTLLGHKRSEVLAGALAGIFFSCAVYSVILH</sequence>
<evidence type="ECO:0000256" key="1">
    <source>
        <dbReference type="SAM" id="Phobius"/>
    </source>
</evidence>
<evidence type="ECO:0000313" key="2">
    <source>
        <dbReference type="EMBL" id="KGR82591.1"/>
    </source>
</evidence>
<dbReference type="PANTHER" id="PTHR31446:SF29">
    <property type="entry name" value="ACID PHOSPHATASE_VANADIUM-DEPENDENT HALOPEROXIDASE-RELATED PROTEIN"/>
    <property type="match status" value="1"/>
</dbReference>
<dbReference type="STRING" id="1220589.CD32_17145"/>
<organism evidence="2 3">
    <name type="scientific">Lysinibacillus odysseyi 34hs-1 = NBRC 100172</name>
    <dbReference type="NCBI Taxonomy" id="1220589"/>
    <lineage>
        <taxon>Bacteria</taxon>
        <taxon>Bacillati</taxon>
        <taxon>Bacillota</taxon>
        <taxon>Bacilli</taxon>
        <taxon>Bacillales</taxon>
        <taxon>Bacillaceae</taxon>
        <taxon>Lysinibacillus</taxon>
    </lineage>
</organism>
<keyword evidence="3" id="KW-1185">Reference proteome</keyword>
<protein>
    <submittedName>
        <fullName evidence="2">Membrane protein</fullName>
    </submittedName>
</protein>